<protein>
    <submittedName>
        <fullName evidence="4">Kelch-like 21</fullName>
    </submittedName>
</protein>
<dbReference type="AlphaFoldDB" id="A0AAW1C4M0"/>
<dbReference type="Gene3D" id="2.120.10.80">
    <property type="entry name" value="Kelch-type beta propeller"/>
    <property type="match status" value="1"/>
</dbReference>
<dbReference type="SMART" id="SM00875">
    <property type="entry name" value="BACK"/>
    <property type="match status" value="1"/>
</dbReference>
<dbReference type="InterPro" id="IPR017096">
    <property type="entry name" value="BTB-kelch_protein"/>
</dbReference>
<dbReference type="Proteomes" id="UP001474421">
    <property type="component" value="Unassembled WGS sequence"/>
</dbReference>
<keyword evidence="5" id="KW-1185">Reference proteome</keyword>
<reference evidence="4 5" key="1">
    <citation type="journal article" date="2024" name="Proc. Natl. Acad. Sci. U.S.A.">
        <title>The genetic regulatory architecture and epigenomic basis for age-related changes in rattlesnake venom.</title>
        <authorList>
            <person name="Hogan M.P."/>
            <person name="Holding M.L."/>
            <person name="Nystrom G.S."/>
            <person name="Colston T.J."/>
            <person name="Bartlett D.A."/>
            <person name="Mason A.J."/>
            <person name="Ellsworth S.A."/>
            <person name="Rautsaw R.M."/>
            <person name="Lawrence K.C."/>
            <person name="Strickland J.L."/>
            <person name="He B."/>
            <person name="Fraser P."/>
            <person name="Margres M.J."/>
            <person name="Gilbert D.M."/>
            <person name="Gibbs H.L."/>
            <person name="Parkinson C.L."/>
            <person name="Rokyta D.R."/>
        </authorList>
    </citation>
    <scope>NUCLEOTIDE SEQUENCE [LARGE SCALE GENOMIC DNA]</scope>
    <source>
        <strain evidence="4">DRR0105</strain>
    </source>
</reference>
<dbReference type="PIRSF" id="PIRSF037037">
    <property type="entry name" value="Kelch-like_protein_gigaxonin"/>
    <property type="match status" value="1"/>
</dbReference>
<gene>
    <name evidence="4" type="ORF">NXF25_000002</name>
</gene>
<evidence type="ECO:0000313" key="4">
    <source>
        <dbReference type="EMBL" id="KAK9408827.1"/>
    </source>
</evidence>
<dbReference type="InterPro" id="IPR015915">
    <property type="entry name" value="Kelch-typ_b-propeller"/>
</dbReference>
<dbReference type="SMART" id="SM00612">
    <property type="entry name" value="Kelch"/>
    <property type="match status" value="3"/>
</dbReference>
<feature type="domain" description="BTB" evidence="3">
    <location>
        <begin position="15"/>
        <end position="82"/>
    </location>
</feature>
<dbReference type="PANTHER" id="PTHR24412">
    <property type="entry name" value="KELCH PROTEIN"/>
    <property type="match status" value="1"/>
</dbReference>
<sequence length="547" mass="60954">MDPSPCMAVQANPECDAVLEVEGKCFPVNRWALACHSSYFEAMFFGGTREHAERHIRIQGVEAEPFRALLDFTRTGSLSLTPANVASLLQTADFLRLEAAKRRCETFLERELHVSNCLSLRAYAQHFACPALDSAALNVALSHWADVVIHGEVEELPKATLRELLQSDELFVVCEDVVFDTVTQWVVADLPQRAKDFLELVGLVRVPFLSLPFLSLLVKRSKRPGLDPLAQLLKELDRFPPPNWQEATQAPCASRSYETLFVVAGKRDQEQQELFHFLPKTGAWQACSPLKIKNLTQYAVAAVGNLLFVTGGNFREEFLWAPVDRVWIYNSWDDRWLEGPAMKEARDSHCAVGVGFHLYVMGGSTPEGITPSVERLALAESSWEPASPLIHPVERAGATGVGTRIYVVCGLDENGDVCRAVQRLDIERDTWDVVSFSPLPRYDLCVAALNGALYTVGGGAFRFDVCTDEWTPVEEDGLAQKFFEGCSSANGRIYLLAERRGNTAVPNMVILDPYKETCQEVGHNLPCPLPIHGVASVRRFNTWEWQA</sequence>
<evidence type="ECO:0000256" key="2">
    <source>
        <dbReference type="ARBA" id="ARBA00022737"/>
    </source>
</evidence>
<dbReference type="Gene3D" id="3.30.710.10">
    <property type="entry name" value="Potassium Channel Kv1.1, Chain A"/>
    <property type="match status" value="1"/>
</dbReference>
<name>A0AAW1C4M0_CROAD</name>
<dbReference type="PROSITE" id="PS50097">
    <property type="entry name" value="BTB"/>
    <property type="match status" value="1"/>
</dbReference>
<dbReference type="Gene3D" id="1.25.40.420">
    <property type="match status" value="1"/>
</dbReference>
<evidence type="ECO:0000259" key="3">
    <source>
        <dbReference type="PROSITE" id="PS50097"/>
    </source>
</evidence>
<dbReference type="Pfam" id="PF24681">
    <property type="entry name" value="Kelch_KLHDC2_KLHL20_DRC7"/>
    <property type="match status" value="1"/>
</dbReference>
<comment type="caution">
    <text evidence="4">The sequence shown here is derived from an EMBL/GenBank/DDBJ whole genome shotgun (WGS) entry which is preliminary data.</text>
</comment>
<dbReference type="SUPFAM" id="SSF54695">
    <property type="entry name" value="POZ domain"/>
    <property type="match status" value="1"/>
</dbReference>
<organism evidence="4 5">
    <name type="scientific">Crotalus adamanteus</name>
    <name type="common">Eastern diamondback rattlesnake</name>
    <dbReference type="NCBI Taxonomy" id="8729"/>
    <lineage>
        <taxon>Eukaryota</taxon>
        <taxon>Metazoa</taxon>
        <taxon>Chordata</taxon>
        <taxon>Craniata</taxon>
        <taxon>Vertebrata</taxon>
        <taxon>Euteleostomi</taxon>
        <taxon>Lepidosauria</taxon>
        <taxon>Squamata</taxon>
        <taxon>Bifurcata</taxon>
        <taxon>Unidentata</taxon>
        <taxon>Episquamata</taxon>
        <taxon>Toxicofera</taxon>
        <taxon>Serpentes</taxon>
        <taxon>Colubroidea</taxon>
        <taxon>Viperidae</taxon>
        <taxon>Crotalinae</taxon>
        <taxon>Crotalus</taxon>
    </lineage>
</organism>
<dbReference type="Pfam" id="PF00651">
    <property type="entry name" value="BTB"/>
    <property type="match status" value="1"/>
</dbReference>
<dbReference type="Pfam" id="PF07707">
    <property type="entry name" value="BACK"/>
    <property type="match status" value="1"/>
</dbReference>
<dbReference type="InterPro" id="IPR011333">
    <property type="entry name" value="SKP1/BTB/POZ_sf"/>
</dbReference>
<dbReference type="InterPro" id="IPR006652">
    <property type="entry name" value="Kelch_1"/>
</dbReference>
<dbReference type="InterPro" id="IPR000210">
    <property type="entry name" value="BTB/POZ_dom"/>
</dbReference>
<dbReference type="SUPFAM" id="SSF117281">
    <property type="entry name" value="Kelch motif"/>
    <property type="match status" value="1"/>
</dbReference>
<keyword evidence="1" id="KW-0880">Kelch repeat</keyword>
<dbReference type="SMART" id="SM00225">
    <property type="entry name" value="BTB"/>
    <property type="match status" value="1"/>
</dbReference>
<keyword evidence="2" id="KW-0677">Repeat</keyword>
<dbReference type="EMBL" id="JAOTOJ010000001">
    <property type="protein sequence ID" value="KAK9408827.1"/>
    <property type="molecule type" value="Genomic_DNA"/>
</dbReference>
<evidence type="ECO:0000256" key="1">
    <source>
        <dbReference type="ARBA" id="ARBA00022441"/>
    </source>
</evidence>
<accession>A0AAW1C4M0</accession>
<dbReference type="InterPro" id="IPR011705">
    <property type="entry name" value="BACK"/>
</dbReference>
<dbReference type="PANTHER" id="PTHR24412:SF490">
    <property type="entry name" value="BTB DOMAIN-CONTAINING PROTEIN"/>
    <property type="match status" value="1"/>
</dbReference>
<evidence type="ECO:0000313" key="5">
    <source>
        <dbReference type="Proteomes" id="UP001474421"/>
    </source>
</evidence>
<proteinExistence type="predicted"/>